<dbReference type="InterPro" id="IPR044862">
    <property type="entry name" value="Pro_4_hyd_alph_FE2OG_OXY"/>
</dbReference>
<dbReference type="OrthoDB" id="420380at2759"/>
<feature type="signal peptide" evidence="6">
    <location>
        <begin position="1"/>
        <end position="20"/>
    </location>
</feature>
<dbReference type="EMBL" id="CAADRA010002281">
    <property type="protein sequence ID" value="VFT82984.1"/>
    <property type="molecule type" value="Genomic_DNA"/>
</dbReference>
<keyword evidence="5" id="KW-0408">Iron</keyword>
<evidence type="ECO:0000256" key="3">
    <source>
        <dbReference type="ARBA" id="ARBA00022964"/>
    </source>
</evidence>
<dbReference type="PROSITE" id="PS51471">
    <property type="entry name" value="FE2OG_OXY"/>
    <property type="match status" value="1"/>
</dbReference>
<dbReference type="PANTHER" id="PTHR10869">
    <property type="entry name" value="PROLYL 4-HYDROXYLASE ALPHA SUBUNIT"/>
    <property type="match status" value="1"/>
</dbReference>
<evidence type="ECO:0000256" key="2">
    <source>
        <dbReference type="ARBA" id="ARBA00022723"/>
    </source>
</evidence>
<name>A0A485KFB9_9STRA</name>
<reference evidence="8" key="2">
    <citation type="submission" date="2019-06" db="EMBL/GenBank/DDBJ databases">
        <title>Genomics analysis of Aphanomyces spp. identifies a new class of oomycete effector associated with host adaptation.</title>
        <authorList>
            <person name="Gaulin E."/>
        </authorList>
    </citation>
    <scope>NUCLEOTIDE SEQUENCE</scope>
    <source>
        <strain evidence="8">CBS 578.67</strain>
    </source>
</reference>
<evidence type="ECO:0000259" key="7">
    <source>
        <dbReference type="PROSITE" id="PS51471"/>
    </source>
</evidence>
<evidence type="ECO:0000256" key="1">
    <source>
        <dbReference type="ARBA" id="ARBA00001961"/>
    </source>
</evidence>
<dbReference type="InterPro" id="IPR006620">
    <property type="entry name" value="Pro_4_hyd_alph"/>
</dbReference>
<organism evidence="9 10">
    <name type="scientific">Aphanomyces stellatus</name>
    <dbReference type="NCBI Taxonomy" id="120398"/>
    <lineage>
        <taxon>Eukaryota</taxon>
        <taxon>Sar</taxon>
        <taxon>Stramenopiles</taxon>
        <taxon>Oomycota</taxon>
        <taxon>Saprolegniomycetes</taxon>
        <taxon>Saprolegniales</taxon>
        <taxon>Verrucalvaceae</taxon>
        <taxon>Aphanomyces</taxon>
    </lineage>
</organism>
<keyword evidence="3" id="KW-0223">Dioxygenase</keyword>
<keyword evidence="10" id="KW-1185">Reference proteome</keyword>
<dbReference type="GO" id="GO:0004656">
    <property type="term" value="F:procollagen-proline 4-dioxygenase activity"/>
    <property type="evidence" value="ECO:0007669"/>
    <property type="project" value="TreeGrafter"/>
</dbReference>
<evidence type="ECO:0000313" key="9">
    <source>
        <dbReference type="EMBL" id="VFT82984.1"/>
    </source>
</evidence>
<dbReference type="FunFam" id="2.60.120.620:FF:000017">
    <property type="entry name" value="Transmembrane prolyl 4-hydroxylase"/>
    <property type="match status" value="1"/>
</dbReference>
<proteinExistence type="predicted"/>
<accession>A0A485KFB9</accession>
<dbReference type="InterPro" id="IPR045054">
    <property type="entry name" value="P4HA-like"/>
</dbReference>
<reference evidence="9 10" key="1">
    <citation type="submission" date="2019-03" db="EMBL/GenBank/DDBJ databases">
        <authorList>
            <person name="Gaulin E."/>
            <person name="Dumas B."/>
        </authorList>
    </citation>
    <scope>NUCLEOTIDE SEQUENCE [LARGE SCALE GENOMIC DNA]</scope>
    <source>
        <strain evidence="9">CBS 568.67</strain>
    </source>
</reference>
<protein>
    <submittedName>
        <fullName evidence="9">Aste57867_5967 protein</fullName>
    </submittedName>
</protein>
<comment type="cofactor">
    <cofactor evidence="1">
        <name>L-ascorbate</name>
        <dbReference type="ChEBI" id="CHEBI:38290"/>
    </cofactor>
</comment>
<dbReference type="EMBL" id="VJMH01002279">
    <property type="protein sequence ID" value="KAF0709377.1"/>
    <property type="molecule type" value="Genomic_DNA"/>
</dbReference>
<dbReference type="Proteomes" id="UP000332933">
    <property type="component" value="Unassembled WGS sequence"/>
</dbReference>
<dbReference type="GO" id="GO:0005783">
    <property type="term" value="C:endoplasmic reticulum"/>
    <property type="evidence" value="ECO:0007669"/>
    <property type="project" value="TreeGrafter"/>
</dbReference>
<dbReference type="Gene3D" id="2.60.120.620">
    <property type="entry name" value="q2cbj1_9rhob like domain"/>
    <property type="match status" value="1"/>
</dbReference>
<evidence type="ECO:0000256" key="6">
    <source>
        <dbReference type="SAM" id="SignalP"/>
    </source>
</evidence>
<evidence type="ECO:0000256" key="4">
    <source>
        <dbReference type="ARBA" id="ARBA00023002"/>
    </source>
</evidence>
<dbReference type="InterPro" id="IPR005123">
    <property type="entry name" value="Oxoglu/Fe-dep_dioxygenase_dom"/>
</dbReference>
<dbReference type="GO" id="GO:0005506">
    <property type="term" value="F:iron ion binding"/>
    <property type="evidence" value="ECO:0007669"/>
    <property type="project" value="InterPro"/>
</dbReference>
<sequence length="467" mass="51808">MSKGANFVVALVAVLAYVYLDVLQKHPLYEEHVAPLVQEHVTPLYEQHVAPLYAQHVAPLVDEHVTPLYQQHVAPLVKEHVEPLVRSLSNALTPETTHAKTSGVSTSDVDEKKCNALAAGHLTDVKPIEGFHVLCLGQSSKGIVGFAYTEGLNTKAAVPFETPSTTWEDVKAAIAKAAQIKAPETEHEIKFKQPWALFTPDGVRVTSLDELKDVPIAYVMEGGQFIWPGIRIGHKRVIPNLNGLGDVTLETLEMTPLVFGVDEFLRDDEIDVILDLSMEHLAPSGVTHNDDDVGKPATEWRTSTTYFLSSKRNPAVLNGIDQRVEDLTKVDKANQEDVQVLRYELTQKYDAHLDYFSIDQLTKNPQMVASLDHGFKNRMITVFWYMSDVAEGGHTNFPRAGGAPQPYDFTDCSKGLSVTPKKRKVVVFYSMLPSGRGDVYSLHGGCPVLDGVKYSGNKWIWNKPFTH</sequence>
<feature type="chain" id="PRO_5033436792" evidence="6">
    <location>
        <begin position="21"/>
        <end position="467"/>
    </location>
</feature>
<evidence type="ECO:0000313" key="8">
    <source>
        <dbReference type="EMBL" id="KAF0709377.1"/>
    </source>
</evidence>
<evidence type="ECO:0000256" key="5">
    <source>
        <dbReference type="ARBA" id="ARBA00023004"/>
    </source>
</evidence>
<keyword evidence="6" id="KW-0732">Signal</keyword>
<evidence type="ECO:0000313" key="10">
    <source>
        <dbReference type="Proteomes" id="UP000332933"/>
    </source>
</evidence>
<gene>
    <name evidence="9" type="primary">Aste57867_5967</name>
    <name evidence="8" type="ORF">As57867_005953</name>
    <name evidence="9" type="ORF">ASTE57867_5967</name>
</gene>
<dbReference type="SMART" id="SM00702">
    <property type="entry name" value="P4Hc"/>
    <property type="match status" value="1"/>
</dbReference>
<feature type="domain" description="Fe2OG dioxygenase" evidence="7">
    <location>
        <begin position="334"/>
        <end position="467"/>
    </location>
</feature>
<dbReference type="GO" id="GO:0031418">
    <property type="term" value="F:L-ascorbic acid binding"/>
    <property type="evidence" value="ECO:0007669"/>
    <property type="project" value="InterPro"/>
</dbReference>
<keyword evidence="4" id="KW-0560">Oxidoreductase</keyword>
<dbReference type="Pfam" id="PF13640">
    <property type="entry name" value="2OG-FeII_Oxy_3"/>
    <property type="match status" value="1"/>
</dbReference>
<dbReference type="PANTHER" id="PTHR10869:SF246">
    <property type="entry name" value="TRANSMEMBRANE PROLYL 4-HYDROXYLASE"/>
    <property type="match status" value="1"/>
</dbReference>
<dbReference type="AlphaFoldDB" id="A0A485KFB9"/>
<keyword evidence="2" id="KW-0479">Metal-binding</keyword>